<evidence type="ECO:0000256" key="1">
    <source>
        <dbReference type="ARBA" id="ARBA00004651"/>
    </source>
</evidence>
<evidence type="ECO:0000256" key="5">
    <source>
        <dbReference type="ARBA" id="ARBA00023170"/>
    </source>
</evidence>
<dbReference type="OMA" id="PPVTHKI"/>
<dbReference type="HOGENOM" id="CLU_475120_0_0_1"/>
<keyword evidence="6" id="KW-0325">Glycoprotein</keyword>
<keyword evidence="11" id="KW-1185">Reference proteome</keyword>
<sequence length="463" mass="50315">MRMWVRMPQAVQLLFAMGLWAMQGHAQLDSEPEAVGAAGAAGGAGAAGPGPPAPRNRIKAEADALMTGDSFNIRHGRSRSHFLHGSTNSSSGGIGSGDGTTRLLLIPPTQLPGVGGTSPAPVTHKIRKLHKKKINESIRKSVDKSLGLRHTPKNHRSLAEAEHLQGRPASEDAEDTALREVMQLADEIELESSFVTAAPTGDPDIGVKQARQFVRDEARRDYQEDDDDTIDDDEELDEEEEEAPVSTTIKSKIASTRLLPVNGTWQRMGTMTRDSQSESDYDTNALDIAEEEEEGQPLGKLLPLNESLATTEWMDDGAQREPEAEARSQAASMEVKQISFDSDGDSDSDAGLDTSEVTMDDGYPPDAQVDDKTKQLVIGDVEEDSGDNMESNQFTADVINARDSKIDLVSKFLQYIEQQHLMGSNCVAGTSLNLGEGVVDRYAQDRFRVEAEVAVNRANMLTR</sequence>
<dbReference type="EMBL" id="CH480824">
    <property type="protein sequence ID" value="EDW56949.1"/>
    <property type="molecule type" value="Genomic_DNA"/>
</dbReference>
<feature type="region of interest" description="Disordered" evidence="8">
    <location>
        <begin position="338"/>
        <end position="369"/>
    </location>
</feature>
<comment type="similarity">
    <text evidence="2">Belongs to the G-protein coupled receptor 3 family.</text>
</comment>
<evidence type="ECO:0000256" key="4">
    <source>
        <dbReference type="ARBA" id="ARBA00023040"/>
    </source>
</evidence>
<evidence type="ECO:0000256" key="8">
    <source>
        <dbReference type="SAM" id="MobiDB-lite"/>
    </source>
</evidence>
<keyword evidence="4" id="KW-0297">G-protein coupled receptor</keyword>
<evidence type="ECO:0000256" key="7">
    <source>
        <dbReference type="ARBA" id="ARBA00023224"/>
    </source>
</evidence>
<dbReference type="InterPro" id="IPR043458">
    <property type="entry name" value="GPR158/179"/>
</dbReference>
<dbReference type="AlphaFoldDB" id="B4I8M4"/>
<reference evidence="10 11" key="1">
    <citation type="journal article" date="2007" name="Nature">
        <title>Evolution of genes and genomes on the Drosophila phylogeny.</title>
        <authorList>
            <consortium name="Drosophila 12 Genomes Consortium"/>
            <person name="Clark A.G."/>
            <person name="Eisen M.B."/>
            <person name="Smith D.R."/>
            <person name="Bergman C.M."/>
            <person name="Oliver B."/>
            <person name="Markow T.A."/>
            <person name="Kaufman T.C."/>
            <person name="Kellis M."/>
            <person name="Gelbart W."/>
            <person name="Iyer V.N."/>
            <person name="Pollard D.A."/>
            <person name="Sackton T.B."/>
            <person name="Larracuente A.M."/>
            <person name="Singh N.D."/>
            <person name="Abad J.P."/>
            <person name="Abt D.N."/>
            <person name="Adryan B."/>
            <person name="Aguade M."/>
            <person name="Akashi H."/>
            <person name="Anderson W.W."/>
            <person name="Aquadro C.F."/>
            <person name="Ardell D.H."/>
            <person name="Arguello R."/>
            <person name="Artieri C.G."/>
            <person name="Barbash D.A."/>
            <person name="Barker D."/>
            <person name="Barsanti P."/>
            <person name="Batterham P."/>
            <person name="Batzoglou S."/>
            <person name="Begun D."/>
            <person name="Bhutkar A."/>
            <person name="Blanco E."/>
            <person name="Bosak S.A."/>
            <person name="Bradley R.K."/>
            <person name="Brand A.D."/>
            <person name="Brent M.R."/>
            <person name="Brooks A.N."/>
            <person name="Brown R.H."/>
            <person name="Butlin R.K."/>
            <person name="Caggese C."/>
            <person name="Calvi B.R."/>
            <person name="Bernardo de Carvalho A."/>
            <person name="Caspi A."/>
            <person name="Castrezana S."/>
            <person name="Celniker S.E."/>
            <person name="Chang J.L."/>
            <person name="Chapple C."/>
            <person name="Chatterji S."/>
            <person name="Chinwalla A."/>
            <person name="Civetta A."/>
            <person name="Clifton S.W."/>
            <person name="Comeron J.M."/>
            <person name="Costello J.C."/>
            <person name="Coyne J.A."/>
            <person name="Daub J."/>
            <person name="David R.G."/>
            <person name="Delcher A.L."/>
            <person name="Delehaunty K."/>
            <person name="Do C.B."/>
            <person name="Ebling H."/>
            <person name="Edwards K."/>
            <person name="Eickbush T."/>
            <person name="Evans J.D."/>
            <person name="Filipski A."/>
            <person name="Findeiss S."/>
            <person name="Freyhult E."/>
            <person name="Fulton L."/>
            <person name="Fulton R."/>
            <person name="Garcia A.C."/>
            <person name="Gardiner A."/>
            <person name="Garfield D.A."/>
            <person name="Garvin B.E."/>
            <person name="Gibson G."/>
            <person name="Gilbert D."/>
            <person name="Gnerre S."/>
            <person name="Godfrey J."/>
            <person name="Good R."/>
            <person name="Gotea V."/>
            <person name="Gravely B."/>
            <person name="Greenberg A.J."/>
            <person name="Griffiths-Jones S."/>
            <person name="Gross S."/>
            <person name="Guigo R."/>
            <person name="Gustafson E.A."/>
            <person name="Haerty W."/>
            <person name="Hahn M.W."/>
            <person name="Halligan D.L."/>
            <person name="Halpern A.L."/>
            <person name="Halter G.M."/>
            <person name="Han M.V."/>
            <person name="Heger A."/>
            <person name="Hillier L."/>
            <person name="Hinrichs A.S."/>
            <person name="Holmes I."/>
            <person name="Hoskins R.A."/>
            <person name="Hubisz M.J."/>
            <person name="Hultmark D."/>
            <person name="Huntley M.A."/>
            <person name="Jaffe D.B."/>
            <person name="Jagadeeshan S."/>
            <person name="Jeck W.R."/>
            <person name="Johnson J."/>
            <person name="Jones C.D."/>
            <person name="Jordan W.C."/>
            <person name="Karpen G.H."/>
            <person name="Kataoka E."/>
            <person name="Keightley P.D."/>
            <person name="Kheradpour P."/>
            <person name="Kirkness E.F."/>
            <person name="Koerich L.B."/>
            <person name="Kristiansen K."/>
            <person name="Kudrna D."/>
            <person name="Kulathinal R.J."/>
            <person name="Kumar S."/>
            <person name="Kwok R."/>
            <person name="Lander E."/>
            <person name="Langley C.H."/>
            <person name="Lapoint R."/>
            <person name="Lazzaro B.P."/>
            <person name="Lee S.J."/>
            <person name="Levesque L."/>
            <person name="Li R."/>
            <person name="Lin C.F."/>
            <person name="Lin M.F."/>
            <person name="Lindblad-Toh K."/>
            <person name="Llopart A."/>
            <person name="Long M."/>
            <person name="Low L."/>
            <person name="Lozovsky E."/>
            <person name="Lu J."/>
            <person name="Luo M."/>
            <person name="Machado C.A."/>
            <person name="Makalowski W."/>
            <person name="Marzo M."/>
            <person name="Matsuda M."/>
            <person name="Matzkin L."/>
            <person name="McAllister B."/>
            <person name="McBride C.S."/>
            <person name="McKernan B."/>
            <person name="McKernan K."/>
            <person name="Mendez-Lago M."/>
            <person name="Minx P."/>
            <person name="Mollenhauer M.U."/>
            <person name="Montooth K."/>
            <person name="Mount S.M."/>
            <person name="Mu X."/>
            <person name="Myers E."/>
            <person name="Negre B."/>
            <person name="Newfeld S."/>
            <person name="Nielsen R."/>
            <person name="Noor M.A."/>
            <person name="O'Grady P."/>
            <person name="Pachter L."/>
            <person name="Papaceit M."/>
            <person name="Parisi M.J."/>
            <person name="Parisi M."/>
            <person name="Parts L."/>
            <person name="Pedersen J.S."/>
            <person name="Pesole G."/>
            <person name="Phillippy A.M."/>
            <person name="Ponting C.P."/>
            <person name="Pop M."/>
            <person name="Porcelli D."/>
            <person name="Powell J.R."/>
            <person name="Prohaska S."/>
            <person name="Pruitt K."/>
            <person name="Puig M."/>
            <person name="Quesneville H."/>
            <person name="Ram K.R."/>
            <person name="Rand D."/>
            <person name="Rasmussen M.D."/>
            <person name="Reed L.K."/>
            <person name="Reenan R."/>
            <person name="Reily A."/>
            <person name="Remington K.A."/>
            <person name="Rieger T.T."/>
            <person name="Ritchie M.G."/>
            <person name="Robin C."/>
            <person name="Rogers Y.H."/>
            <person name="Rohde C."/>
            <person name="Rozas J."/>
            <person name="Rubenfield M.J."/>
            <person name="Ruiz A."/>
            <person name="Russo S."/>
            <person name="Salzberg S.L."/>
            <person name="Sanchez-Gracia A."/>
            <person name="Saranga D.J."/>
            <person name="Sato H."/>
            <person name="Schaeffer S.W."/>
            <person name="Schatz M.C."/>
            <person name="Schlenke T."/>
            <person name="Schwartz R."/>
            <person name="Segarra C."/>
            <person name="Singh R.S."/>
            <person name="Sirot L."/>
            <person name="Sirota M."/>
            <person name="Sisneros N.B."/>
            <person name="Smith C.D."/>
            <person name="Smith T.F."/>
            <person name="Spieth J."/>
            <person name="Stage D.E."/>
            <person name="Stark A."/>
            <person name="Stephan W."/>
            <person name="Strausberg R.L."/>
            <person name="Strempel S."/>
            <person name="Sturgill D."/>
            <person name="Sutton G."/>
            <person name="Sutton G.G."/>
            <person name="Tao W."/>
            <person name="Teichmann S."/>
            <person name="Tobari Y.N."/>
            <person name="Tomimura Y."/>
            <person name="Tsolas J.M."/>
            <person name="Valente V.L."/>
            <person name="Venter E."/>
            <person name="Venter J.C."/>
            <person name="Vicario S."/>
            <person name="Vieira F.G."/>
            <person name="Vilella A.J."/>
            <person name="Villasante A."/>
            <person name="Walenz B."/>
            <person name="Wang J."/>
            <person name="Wasserman M."/>
            <person name="Watts T."/>
            <person name="Wilson D."/>
            <person name="Wilson R.K."/>
            <person name="Wing R.A."/>
            <person name="Wolfner M.F."/>
            <person name="Wong A."/>
            <person name="Wong G.K."/>
            <person name="Wu C.I."/>
            <person name="Wu G."/>
            <person name="Yamamoto D."/>
            <person name="Yang H.P."/>
            <person name="Yang S.P."/>
            <person name="Yorke J.A."/>
            <person name="Yoshida K."/>
            <person name="Zdobnov E."/>
            <person name="Zhang P."/>
            <person name="Zhang Y."/>
            <person name="Zimin A.V."/>
            <person name="Baldwin J."/>
            <person name="Abdouelleil A."/>
            <person name="Abdulkadir J."/>
            <person name="Abebe A."/>
            <person name="Abera B."/>
            <person name="Abreu J."/>
            <person name="Acer S.C."/>
            <person name="Aftuck L."/>
            <person name="Alexander A."/>
            <person name="An P."/>
            <person name="Anderson E."/>
            <person name="Anderson S."/>
            <person name="Arachi H."/>
            <person name="Azer M."/>
            <person name="Bachantsang P."/>
            <person name="Barry A."/>
            <person name="Bayul T."/>
            <person name="Berlin A."/>
            <person name="Bessette D."/>
            <person name="Bloom T."/>
            <person name="Blye J."/>
            <person name="Boguslavskiy L."/>
            <person name="Bonnet C."/>
            <person name="Boukhgalter B."/>
            <person name="Bourzgui I."/>
            <person name="Brown A."/>
            <person name="Cahill P."/>
            <person name="Channer S."/>
            <person name="Cheshatsang Y."/>
            <person name="Chuda L."/>
            <person name="Citroen M."/>
            <person name="Collymore A."/>
            <person name="Cooke P."/>
            <person name="Costello M."/>
            <person name="D'Aco K."/>
            <person name="Daza R."/>
            <person name="De Haan G."/>
            <person name="DeGray S."/>
            <person name="DeMaso C."/>
            <person name="Dhargay N."/>
            <person name="Dooley K."/>
            <person name="Dooley E."/>
            <person name="Doricent M."/>
            <person name="Dorje P."/>
            <person name="Dorjee K."/>
            <person name="Dupes A."/>
            <person name="Elong R."/>
            <person name="Falk J."/>
            <person name="Farina A."/>
            <person name="Faro S."/>
            <person name="Ferguson D."/>
            <person name="Fisher S."/>
            <person name="Foley C.D."/>
            <person name="Franke A."/>
            <person name="Friedrich D."/>
            <person name="Gadbois L."/>
            <person name="Gearin G."/>
            <person name="Gearin C.R."/>
            <person name="Giannoukos G."/>
            <person name="Goode T."/>
            <person name="Graham J."/>
            <person name="Grandbois E."/>
            <person name="Grewal S."/>
            <person name="Gyaltsen K."/>
            <person name="Hafez N."/>
            <person name="Hagos B."/>
            <person name="Hall J."/>
            <person name="Henson C."/>
            <person name="Hollinger A."/>
            <person name="Honan T."/>
            <person name="Huard M.D."/>
            <person name="Hughes L."/>
            <person name="Hurhula B."/>
            <person name="Husby M.E."/>
            <person name="Kamat A."/>
            <person name="Kanga B."/>
            <person name="Kashin S."/>
            <person name="Khazanovich D."/>
            <person name="Kisner P."/>
            <person name="Lance K."/>
            <person name="Lara M."/>
            <person name="Lee W."/>
            <person name="Lennon N."/>
            <person name="Letendre F."/>
            <person name="LeVine R."/>
            <person name="Lipovsky A."/>
            <person name="Liu X."/>
            <person name="Liu J."/>
            <person name="Liu S."/>
            <person name="Lokyitsang T."/>
            <person name="Lokyitsang Y."/>
            <person name="Lubonja R."/>
            <person name="Lui A."/>
            <person name="MacDonald P."/>
            <person name="Magnisalis V."/>
            <person name="Maru K."/>
            <person name="Matthews C."/>
            <person name="McCusker W."/>
            <person name="McDonough S."/>
            <person name="Mehta T."/>
            <person name="Meldrim J."/>
            <person name="Meneus L."/>
            <person name="Mihai O."/>
            <person name="Mihalev A."/>
            <person name="Mihova T."/>
            <person name="Mittelman R."/>
            <person name="Mlenga V."/>
            <person name="Montmayeur A."/>
            <person name="Mulrain L."/>
            <person name="Navidi A."/>
            <person name="Naylor J."/>
            <person name="Negash T."/>
            <person name="Nguyen T."/>
            <person name="Nguyen N."/>
            <person name="Nicol R."/>
            <person name="Norbu C."/>
            <person name="Norbu N."/>
            <person name="Novod N."/>
            <person name="O'Neill B."/>
            <person name="Osman S."/>
            <person name="Markiewicz E."/>
            <person name="Oyono O.L."/>
            <person name="Patti C."/>
            <person name="Phunkhang P."/>
            <person name="Pierre F."/>
            <person name="Priest M."/>
            <person name="Raghuraman S."/>
            <person name="Rege F."/>
            <person name="Reyes R."/>
            <person name="Rise C."/>
            <person name="Rogov P."/>
            <person name="Ross K."/>
            <person name="Ryan E."/>
            <person name="Settipalli S."/>
            <person name="Shea T."/>
            <person name="Sherpa N."/>
            <person name="Shi L."/>
            <person name="Shih D."/>
            <person name="Sparrow T."/>
            <person name="Spaulding J."/>
            <person name="Stalker J."/>
            <person name="Stange-Thomann N."/>
            <person name="Stavropoulos S."/>
            <person name="Stone C."/>
            <person name="Strader C."/>
            <person name="Tesfaye S."/>
            <person name="Thomson T."/>
            <person name="Thoulutsang Y."/>
            <person name="Thoulutsang D."/>
            <person name="Topham K."/>
            <person name="Topping I."/>
            <person name="Tsamla T."/>
            <person name="Vassiliev H."/>
            <person name="Vo A."/>
            <person name="Wangchuk T."/>
            <person name="Wangdi T."/>
            <person name="Weiand M."/>
            <person name="Wilkinson J."/>
            <person name="Wilson A."/>
            <person name="Yadav S."/>
            <person name="Young G."/>
            <person name="Yu Q."/>
            <person name="Zembek L."/>
            <person name="Zhong D."/>
            <person name="Zimmer A."/>
            <person name="Zwirko Z."/>
            <person name="Jaffe D.B."/>
            <person name="Alvarez P."/>
            <person name="Brockman W."/>
            <person name="Butler J."/>
            <person name="Chin C."/>
            <person name="Gnerre S."/>
            <person name="Grabherr M."/>
            <person name="Kleber M."/>
            <person name="Mauceli E."/>
            <person name="MacCallum I."/>
        </authorList>
    </citation>
    <scope>NUCLEOTIDE SEQUENCE [LARGE SCALE GENOMIC DNA]</scope>
    <source>
        <strain evidence="11">Rob3c / Tucson 14021-0248.25</strain>
    </source>
</reference>
<evidence type="ECO:0000256" key="3">
    <source>
        <dbReference type="ARBA" id="ARBA00022475"/>
    </source>
</evidence>
<feature type="chain" id="PRO_5002810170" evidence="9">
    <location>
        <begin position="27"/>
        <end position="463"/>
    </location>
</feature>
<evidence type="ECO:0000256" key="9">
    <source>
        <dbReference type="SAM" id="SignalP"/>
    </source>
</evidence>
<protein>
    <submittedName>
        <fullName evidence="10">GM16011</fullName>
    </submittedName>
</protein>
<keyword evidence="9" id="KW-0732">Signal</keyword>
<dbReference type="PANTHER" id="PTHR32546">
    <property type="entry name" value="G-PROTEIN COUPLED RECEPTOR 158-RELATED"/>
    <property type="match status" value="1"/>
</dbReference>
<feature type="region of interest" description="Disordered" evidence="8">
    <location>
        <begin position="216"/>
        <end position="248"/>
    </location>
</feature>
<name>B4I8M4_DROSE</name>
<evidence type="ECO:0000256" key="2">
    <source>
        <dbReference type="ARBA" id="ARBA00007242"/>
    </source>
</evidence>
<evidence type="ECO:0000256" key="6">
    <source>
        <dbReference type="ARBA" id="ARBA00023180"/>
    </source>
</evidence>
<feature type="region of interest" description="Disordered" evidence="8">
    <location>
        <begin position="144"/>
        <end position="175"/>
    </location>
</feature>
<dbReference type="GO" id="GO:0005886">
    <property type="term" value="C:plasma membrane"/>
    <property type="evidence" value="ECO:0007669"/>
    <property type="project" value="UniProtKB-SubCell"/>
</dbReference>
<organism evidence="11">
    <name type="scientific">Drosophila sechellia</name>
    <name type="common">Fruit fly</name>
    <dbReference type="NCBI Taxonomy" id="7238"/>
    <lineage>
        <taxon>Eukaryota</taxon>
        <taxon>Metazoa</taxon>
        <taxon>Ecdysozoa</taxon>
        <taxon>Arthropoda</taxon>
        <taxon>Hexapoda</taxon>
        <taxon>Insecta</taxon>
        <taxon>Pterygota</taxon>
        <taxon>Neoptera</taxon>
        <taxon>Endopterygota</taxon>
        <taxon>Diptera</taxon>
        <taxon>Brachycera</taxon>
        <taxon>Muscomorpha</taxon>
        <taxon>Ephydroidea</taxon>
        <taxon>Drosophilidae</taxon>
        <taxon>Drosophila</taxon>
        <taxon>Sophophora</taxon>
    </lineage>
</organism>
<keyword evidence="3" id="KW-1003">Cell membrane</keyword>
<keyword evidence="3" id="KW-0472">Membrane</keyword>
<keyword evidence="7" id="KW-0807">Transducer</keyword>
<feature type="compositionally biased region" description="Acidic residues" evidence="8">
    <location>
        <begin position="223"/>
        <end position="243"/>
    </location>
</feature>
<keyword evidence="5" id="KW-0675">Receptor</keyword>
<dbReference type="PANTHER" id="PTHR32546:SF29">
    <property type="entry name" value="G-PROTEIN COUPLED RECEPTORS FAMILY 3 PROFILE DOMAIN-CONTAINING PROTEIN"/>
    <property type="match status" value="1"/>
</dbReference>
<dbReference type="PhylomeDB" id="B4I8M4"/>
<dbReference type="STRING" id="7238.B4I8M4"/>
<feature type="region of interest" description="Disordered" evidence="8">
    <location>
        <begin position="80"/>
        <end position="99"/>
    </location>
</feature>
<evidence type="ECO:0000313" key="11">
    <source>
        <dbReference type="Proteomes" id="UP000001292"/>
    </source>
</evidence>
<feature type="compositionally biased region" description="Gly residues" evidence="8">
    <location>
        <begin position="39"/>
        <end position="48"/>
    </location>
</feature>
<feature type="region of interest" description="Disordered" evidence="8">
    <location>
        <begin position="37"/>
        <end position="56"/>
    </location>
</feature>
<feature type="signal peptide" evidence="9">
    <location>
        <begin position="1"/>
        <end position="26"/>
    </location>
</feature>
<gene>
    <name evidence="10" type="primary">Dsec\GM16011</name>
    <name evidence="10" type="ORF">Dsec_GM16011</name>
</gene>
<proteinExistence type="inferred from homology"/>
<dbReference type="GO" id="GO:0004930">
    <property type="term" value="F:G protein-coupled receptor activity"/>
    <property type="evidence" value="ECO:0007669"/>
    <property type="project" value="UniProtKB-KW"/>
</dbReference>
<dbReference type="Proteomes" id="UP000001292">
    <property type="component" value="Unassembled WGS sequence"/>
</dbReference>
<accession>B4I8M4</accession>
<evidence type="ECO:0000313" key="10">
    <source>
        <dbReference type="EMBL" id="EDW56949.1"/>
    </source>
</evidence>
<comment type="subcellular location">
    <subcellularLocation>
        <location evidence="1">Cell membrane</location>
        <topology evidence="1">Multi-pass membrane protein</topology>
    </subcellularLocation>
</comment>